<evidence type="ECO:0000313" key="2">
    <source>
        <dbReference type="Proteomes" id="UP000196440"/>
    </source>
</evidence>
<protein>
    <submittedName>
        <fullName evidence="1">Uncharacterized protein</fullName>
    </submittedName>
</protein>
<evidence type="ECO:0000313" key="1">
    <source>
        <dbReference type="EMBL" id="OVZ84052.1"/>
    </source>
</evidence>
<comment type="caution">
    <text evidence="1">The sequence shown here is derived from an EMBL/GenBank/DDBJ whole genome shotgun (WGS) entry which is preliminary data.</text>
</comment>
<dbReference type="Proteomes" id="UP000196440">
    <property type="component" value="Unassembled WGS sequence"/>
</dbReference>
<sequence length="261" mass="29713">MSEVSINEAVTASAPEEISVFARRSGEFKVRLERHQQLEKAQDIRDSLLQVARKIDAPAKKLAQILTSYLLLRQVCDSESGEPIVGLFDREIFGHPQASLAAFLQQYEAYTYDVAQAKEFALLIQEIERLASELSDHTSTAWRNYTRTLRAQWEVDQKLFSTLEHQEEQRKVQQQYSDLVALFTNSCRGLPKTAEEFEAVIALHEQLCLQRDALNLDVPKEVNLFLKAVAGQGASLDMLTPKVLSWLANEDDPTRYCIKRL</sequence>
<dbReference type="EMBL" id="NHOI01000031">
    <property type="protein sequence ID" value="OVZ84052.1"/>
    <property type="molecule type" value="Genomic_DNA"/>
</dbReference>
<gene>
    <name evidence="1" type="ORF">CBW57_18540</name>
</gene>
<name>A0A208ZUC4_YERIN</name>
<dbReference type="AlphaFoldDB" id="A0A208ZUC4"/>
<dbReference type="RefSeq" id="WP_087816445.1">
    <property type="nucleotide sequence ID" value="NZ_NHOI01000031.1"/>
</dbReference>
<accession>A0A208ZUC4</accession>
<organism evidence="1 2">
    <name type="scientific">Yersinia intermedia</name>
    <dbReference type="NCBI Taxonomy" id="631"/>
    <lineage>
        <taxon>Bacteria</taxon>
        <taxon>Pseudomonadati</taxon>
        <taxon>Pseudomonadota</taxon>
        <taxon>Gammaproteobacteria</taxon>
        <taxon>Enterobacterales</taxon>
        <taxon>Yersiniaceae</taxon>
        <taxon>Yersinia</taxon>
    </lineage>
</organism>
<reference evidence="1 2" key="1">
    <citation type="submission" date="2017-05" db="EMBL/GenBank/DDBJ databases">
        <title>Whole genome sequencing of Yersinia kristensenii.</title>
        <authorList>
            <person name="Campioni F."/>
        </authorList>
    </citation>
    <scope>NUCLEOTIDE SEQUENCE [LARGE SCALE GENOMIC DNA]</scope>
    <source>
        <strain evidence="1 2">CFSAN060536</strain>
    </source>
</reference>
<proteinExistence type="predicted"/>